<comment type="caution">
    <text evidence="1">The sequence shown here is derived from an EMBL/GenBank/DDBJ whole genome shotgun (WGS) entry which is preliminary data.</text>
</comment>
<evidence type="ECO:0008006" key="3">
    <source>
        <dbReference type="Google" id="ProtNLM"/>
    </source>
</evidence>
<protein>
    <recommendedName>
        <fullName evidence="3">Class I SAM-dependent methyltransferase</fullName>
    </recommendedName>
</protein>
<accession>A0ABV1LT07</accession>
<sequence length="371" mass="41981">MTLTALMANERSGSTEIRHTDDSYSSLLTEMTDRFPESSRYLDLDRIRSMDLVAVLDDLRKIDAGGFSHESVGGHYGRQQLNVGKVLSRRHGYLALARLLQRSHRWQRDHVLFDVLAGNGTFDRVMQGLVDERPRYVGNDVSITMVRQAHGDNRLVFYSDLRTPLVREAFADYGVSSYGTHHVPPEERRAFAAAAGRRIKAGGTFVLQDFIEGSPTADWYAECIHQFRSCGHEYRHFERNELAGLLDGAGFVDVSEHLIYDPFVMQLDATCDELDARGRFYDYLIELFALDRLHRIVELEGLSTRTLDNLMSPYFRLTDDDLTELRRDTDTNDVADALLVRELTVKSIDGVRYLIAPRVAIAAVGTRAASA</sequence>
<reference evidence="1 2" key="1">
    <citation type="journal article" date="2024" name="Chem. Sci.">
        <title>Discovery of a lagriamide polyketide by integrated genome mining, isotopic labeling, and untargeted metabolomics.</title>
        <authorList>
            <person name="Fergusson C.H."/>
            <person name="Saulog J."/>
            <person name="Paulo B.S."/>
            <person name="Wilson D.M."/>
            <person name="Liu D.Y."/>
            <person name="Morehouse N.J."/>
            <person name="Waterworth S."/>
            <person name="Barkei J."/>
            <person name="Gray C.A."/>
            <person name="Kwan J.C."/>
            <person name="Eustaquio A.S."/>
            <person name="Linington R.G."/>
        </authorList>
    </citation>
    <scope>NUCLEOTIDE SEQUENCE [LARGE SCALE GENOMIC DNA]</scope>
    <source>
        <strain evidence="1 2">RL17-338-BIF-B</strain>
    </source>
</reference>
<evidence type="ECO:0000313" key="1">
    <source>
        <dbReference type="EMBL" id="MEQ5842429.1"/>
    </source>
</evidence>
<proteinExistence type="predicted"/>
<dbReference type="InterPro" id="IPR029063">
    <property type="entry name" value="SAM-dependent_MTases_sf"/>
</dbReference>
<name>A0ABV1LT07_9BURK</name>
<dbReference type="EMBL" id="JAOALG010000002">
    <property type="protein sequence ID" value="MEQ5842429.1"/>
    <property type="molecule type" value="Genomic_DNA"/>
</dbReference>
<evidence type="ECO:0000313" key="2">
    <source>
        <dbReference type="Proteomes" id="UP001469089"/>
    </source>
</evidence>
<organism evidence="1 2">
    <name type="scientific">Paraburkholderia acidicola</name>
    <dbReference type="NCBI Taxonomy" id="1912599"/>
    <lineage>
        <taxon>Bacteria</taxon>
        <taxon>Pseudomonadati</taxon>
        <taxon>Pseudomonadota</taxon>
        <taxon>Betaproteobacteria</taxon>
        <taxon>Burkholderiales</taxon>
        <taxon>Burkholderiaceae</taxon>
        <taxon>Paraburkholderia</taxon>
    </lineage>
</organism>
<gene>
    <name evidence="1" type="ORF">N0A02_23565</name>
</gene>
<dbReference type="RefSeq" id="WP_349544285.1">
    <property type="nucleotide sequence ID" value="NZ_JAOALG010000002.1"/>
</dbReference>
<keyword evidence="2" id="KW-1185">Reference proteome</keyword>
<dbReference type="Proteomes" id="UP001469089">
    <property type="component" value="Unassembled WGS sequence"/>
</dbReference>
<dbReference type="Gene3D" id="3.40.50.150">
    <property type="entry name" value="Vaccinia Virus protein VP39"/>
    <property type="match status" value="1"/>
</dbReference>
<dbReference type="SUPFAM" id="SSF53335">
    <property type="entry name" value="S-adenosyl-L-methionine-dependent methyltransferases"/>
    <property type="match status" value="1"/>
</dbReference>